<evidence type="ECO:0000313" key="2">
    <source>
        <dbReference type="EMBL" id="RTQ89209.1"/>
    </source>
</evidence>
<dbReference type="Proteomes" id="UP000271705">
    <property type="component" value="Unassembled WGS sequence"/>
</dbReference>
<feature type="chain" id="PRO_5019007185" description="Cytochrome c" evidence="1">
    <location>
        <begin position="23"/>
        <end position="129"/>
    </location>
</feature>
<protein>
    <recommendedName>
        <fullName evidence="4">Cytochrome c</fullName>
    </recommendedName>
</protein>
<evidence type="ECO:0008006" key="4">
    <source>
        <dbReference type="Google" id="ProtNLM"/>
    </source>
</evidence>
<comment type="caution">
    <text evidence="2">The sequence shown here is derived from an EMBL/GenBank/DDBJ whole genome shotgun (WGS) entry which is preliminary data.</text>
</comment>
<sequence length="129" mass="13814">MNASVVRKLLLVTLMVPATVMAAKGMGKVINAADRIYKDLANVVDASIGSDLGIRQAAMFQMVGAYRLSHGLASVKRGETITFIWPDGSAEKGLAADPFLTTGIEPIPGTQMTKKQMSLRCGSCHNQYK</sequence>
<accession>A0A431UHR3</accession>
<reference evidence="2 3" key="1">
    <citation type="submission" date="2018-12" db="EMBL/GenBank/DDBJ databases">
        <authorList>
            <person name="Kartti S."/>
            <person name="Manni A."/>
            <person name="Chemao El Fihri M.W."/>
            <person name="Laamarti M."/>
            <person name="Temsamani L."/>
            <person name="El Jamali J.E."/>
            <person name="Ouadghiri M."/>
            <person name="Ibrahimi A."/>
            <person name="Filati-Maltouf A."/>
        </authorList>
    </citation>
    <scope>NUCLEOTIDE SEQUENCE [LARGE SCALE GENOMIC DNA]</scope>
    <source>
        <strain evidence="2 3">MDMC339</strain>
    </source>
</reference>
<dbReference type="EMBL" id="RXLZ01000026">
    <property type="protein sequence ID" value="RTQ89209.1"/>
    <property type="molecule type" value="Genomic_DNA"/>
</dbReference>
<organism evidence="2 3">
    <name type="scientific">Stenotrophomonas maltophilia</name>
    <name type="common">Pseudomonas maltophilia</name>
    <name type="synonym">Xanthomonas maltophilia</name>
    <dbReference type="NCBI Taxonomy" id="40324"/>
    <lineage>
        <taxon>Bacteria</taxon>
        <taxon>Pseudomonadati</taxon>
        <taxon>Pseudomonadota</taxon>
        <taxon>Gammaproteobacteria</taxon>
        <taxon>Lysobacterales</taxon>
        <taxon>Lysobacteraceae</taxon>
        <taxon>Stenotrophomonas</taxon>
        <taxon>Stenotrophomonas maltophilia group</taxon>
    </lineage>
</organism>
<gene>
    <name evidence="2" type="ORF">EKL94_10485</name>
</gene>
<dbReference type="AlphaFoldDB" id="A0A431UHR3"/>
<evidence type="ECO:0000313" key="3">
    <source>
        <dbReference type="Proteomes" id="UP000271705"/>
    </source>
</evidence>
<dbReference type="RefSeq" id="WP_126929046.1">
    <property type="nucleotide sequence ID" value="NZ_RXLZ01000026.1"/>
</dbReference>
<proteinExistence type="predicted"/>
<evidence type="ECO:0000256" key="1">
    <source>
        <dbReference type="SAM" id="SignalP"/>
    </source>
</evidence>
<feature type="signal peptide" evidence="1">
    <location>
        <begin position="1"/>
        <end position="22"/>
    </location>
</feature>
<keyword evidence="1" id="KW-0732">Signal</keyword>
<name>A0A431UHR3_STEMA</name>